<keyword evidence="3" id="KW-1185">Reference proteome</keyword>
<dbReference type="Proteomes" id="UP001230289">
    <property type="component" value="Unassembled WGS sequence"/>
</dbReference>
<gene>
    <name evidence="2" type="ORF">RBR11_12620</name>
</gene>
<feature type="transmembrane region" description="Helical" evidence="1">
    <location>
        <begin position="12"/>
        <end position="34"/>
    </location>
</feature>
<proteinExistence type="predicted"/>
<dbReference type="RefSeq" id="WP_308489704.1">
    <property type="nucleotide sequence ID" value="NZ_JAVFCB010000007.1"/>
</dbReference>
<evidence type="ECO:0000313" key="3">
    <source>
        <dbReference type="Proteomes" id="UP001230289"/>
    </source>
</evidence>
<dbReference type="EMBL" id="JAVFCB010000007">
    <property type="protein sequence ID" value="MDQ4214759.1"/>
    <property type="molecule type" value="Genomic_DNA"/>
</dbReference>
<protein>
    <submittedName>
        <fullName evidence="2">Uncharacterized protein</fullName>
    </submittedName>
</protein>
<evidence type="ECO:0000313" key="2">
    <source>
        <dbReference type="EMBL" id="MDQ4214759.1"/>
    </source>
</evidence>
<reference evidence="2 3" key="1">
    <citation type="submission" date="2023-08" db="EMBL/GenBank/DDBJ databases">
        <title>Microbacterium sp. nov., isolated from a waste landfill.</title>
        <authorList>
            <person name="Wen W."/>
        </authorList>
    </citation>
    <scope>NUCLEOTIDE SEQUENCE [LARGE SCALE GENOMIC DNA]</scope>
    <source>
        <strain evidence="2 3">ASV81</strain>
    </source>
</reference>
<comment type="caution">
    <text evidence="2">The sequence shown here is derived from an EMBL/GenBank/DDBJ whole genome shotgun (WGS) entry which is preliminary data.</text>
</comment>
<keyword evidence="1" id="KW-1133">Transmembrane helix</keyword>
<evidence type="ECO:0000256" key="1">
    <source>
        <dbReference type="SAM" id="Phobius"/>
    </source>
</evidence>
<name>A0ABU0XJB8_9MICO</name>
<accession>A0ABU0XJB8</accession>
<keyword evidence="1" id="KW-0812">Transmembrane</keyword>
<organism evidence="2 3">
    <name type="scientific">Microbacterium capsulatum</name>
    <dbReference type="NCBI Taxonomy" id="3041921"/>
    <lineage>
        <taxon>Bacteria</taxon>
        <taxon>Bacillati</taxon>
        <taxon>Actinomycetota</taxon>
        <taxon>Actinomycetes</taxon>
        <taxon>Micrococcales</taxon>
        <taxon>Microbacteriaceae</taxon>
        <taxon>Microbacterium</taxon>
    </lineage>
</organism>
<keyword evidence="1" id="KW-0472">Membrane</keyword>
<sequence>MNNGGELFVLGLLSAALLVTIAYLAWVLVGDWLLRRRAAPQRAELDGALADLASAEAEARTALRLGSLRARRLLIEASYEYGSHVADADDTAESL</sequence>